<evidence type="ECO:0000313" key="1">
    <source>
        <dbReference type="EMBL" id="TCL09772.1"/>
    </source>
</evidence>
<comment type="caution">
    <text evidence="1">The sequence shown here is derived from an EMBL/GenBank/DDBJ whole genome shotgun (WGS) entry which is preliminary data.</text>
</comment>
<name>A0A4R1NX77_9RHOB</name>
<evidence type="ECO:0000313" key="2">
    <source>
        <dbReference type="Proteomes" id="UP000295673"/>
    </source>
</evidence>
<dbReference type="RefSeq" id="WP_132859778.1">
    <property type="nucleotide sequence ID" value="NZ_SMGR01000001.1"/>
</dbReference>
<gene>
    <name evidence="1" type="ORF">BXY66_1836</name>
</gene>
<dbReference type="AlphaFoldDB" id="A0A4R1NX77"/>
<dbReference type="OrthoDB" id="9856261at2"/>
<accession>A0A4R1NX77</accession>
<protein>
    <submittedName>
        <fullName evidence="1">Uncharacterized protein</fullName>
    </submittedName>
</protein>
<dbReference type="Proteomes" id="UP000295673">
    <property type="component" value="Unassembled WGS sequence"/>
</dbReference>
<sequence>MWTRRLFLGGGAAVLAAKQGWAFSGSEAREGPLKDIKITVSAEPAVDGLEPIVIDSEHGKALVKMGPVQAGQFMANILSPRLEQMTGIDARSWHWVLTEHLTGPAVQRVFEGGGTGLQGMQFSDDNGRVTWGVTLVGTRND</sequence>
<dbReference type="EMBL" id="SMGR01000001">
    <property type="protein sequence ID" value="TCL09772.1"/>
    <property type="molecule type" value="Genomic_DNA"/>
</dbReference>
<proteinExistence type="predicted"/>
<reference evidence="1 2" key="1">
    <citation type="submission" date="2019-03" db="EMBL/GenBank/DDBJ databases">
        <title>Genomic Encyclopedia of Archaeal and Bacterial Type Strains, Phase II (KMG-II): from individual species to whole genera.</title>
        <authorList>
            <person name="Goeker M."/>
        </authorList>
    </citation>
    <scope>NUCLEOTIDE SEQUENCE [LARGE SCALE GENOMIC DNA]</scope>
    <source>
        <strain evidence="1 2">DSM 26433</strain>
    </source>
</reference>
<organism evidence="1 2">
    <name type="scientific">Shimia isoporae</name>
    <dbReference type="NCBI Taxonomy" id="647720"/>
    <lineage>
        <taxon>Bacteria</taxon>
        <taxon>Pseudomonadati</taxon>
        <taxon>Pseudomonadota</taxon>
        <taxon>Alphaproteobacteria</taxon>
        <taxon>Rhodobacterales</taxon>
        <taxon>Roseobacteraceae</taxon>
    </lineage>
</organism>
<keyword evidence="2" id="KW-1185">Reference proteome</keyword>